<name>A0A4Y1RYV9_PRUDU</name>
<dbReference type="Gene3D" id="3.80.10.10">
    <property type="entry name" value="Ribonuclease Inhibitor"/>
    <property type="match status" value="1"/>
</dbReference>
<reference evidence="1" key="1">
    <citation type="journal article" date="2019" name="Science">
        <title>Mutation of a bHLH transcription factor allowed almond domestication.</title>
        <authorList>
            <person name="Sanchez-Perez R."/>
            <person name="Pavan S."/>
            <person name="Mazzeo R."/>
            <person name="Moldovan C."/>
            <person name="Aiese Cigliano R."/>
            <person name="Del Cueto J."/>
            <person name="Ricciardi F."/>
            <person name="Lotti C."/>
            <person name="Ricciardi L."/>
            <person name="Dicenta F."/>
            <person name="Lopez-Marques R.L."/>
            <person name="Lindberg Moller B."/>
        </authorList>
    </citation>
    <scope>NUCLEOTIDE SEQUENCE</scope>
</reference>
<dbReference type="EMBL" id="AP019304">
    <property type="protein sequence ID" value="BBH09088.1"/>
    <property type="molecule type" value="Genomic_DNA"/>
</dbReference>
<dbReference type="AlphaFoldDB" id="A0A4Y1RYV9"/>
<organism evidence="1">
    <name type="scientific">Prunus dulcis</name>
    <name type="common">Almond</name>
    <name type="synonym">Amygdalus dulcis</name>
    <dbReference type="NCBI Taxonomy" id="3755"/>
    <lineage>
        <taxon>Eukaryota</taxon>
        <taxon>Viridiplantae</taxon>
        <taxon>Streptophyta</taxon>
        <taxon>Embryophyta</taxon>
        <taxon>Tracheophyta</taxon>
        <taxon>Spermatophyta</taxon>
        <taxon>Magnoliopsida</taxon>
        <taxon>eudicotyledons</taxon>
        <taxon>Gunneridae</taxon>
        <taxon>Pentapetalae</taxon>
        <taxon>rosids</taxon>
        <taxon>fabids</taxon>
        <taxon>Rosales</taxon>
        <taxon>Rosaceae</taxon>
        <taxon>Amygdaloideae</taxon>
        <taxon>Amygdaleae</taxon>
        <taxon>Prunus</taxon>
    </lineage>
</organism>
<proteinExistence type="predicted"/>
<dbReference type="SUPFAM" id="SSF52058">
    <property type="entry name" value="L domain-like"/>
    <property type="match status" value="1"/>
</dbReference>
<protein>
    <submittedName>
        <fullName evidence="1">Uncharacterized protein</fullName>
    </submittedName>
</protein>
<evidence type="ECO:0000313" key="1">
    <source>
        <dbReference type="EMBL" id="BBH09088.1"/>
    </source>
</evidence>
<dbReference type="InterPro" id="IPR032675">
    <property type="entry name" value="LRR_dom_sf"/>
</dbReference>
<gene>
    <name evidence="1" type="ORF">Prudu_021497</name>
</gene>
<accession>A0A4Y1RYV9</accession>
<sequence>MSTKNPISYSENLTRTPDFTGTQNLEKLNLPSEVELACLETFDLSGCSKVKKIPEFVGEMKNFSKLSLSFTAVEQNVFITDTFDPELEGD</sequence>